<keyword evidence="2" id="KW-1185">Reference proteome</keyword>
<organism evidence="1 2">
    <name type="scientific">Suillus plorans</name>
    <dbReference type="NCBI Taxonomy" id="116603"/>
    <lineage>
        <taxon>Eukaryota</taxon>
        <taxon>Fungi</taxon>
        <taxon>Dikarya</taxon>
        <taxon>Basidiomycota</taxon>
        <taxon>Agaricomycotina</taxon>
        <taxon>Agaricomycetes</taxon>
        <taxon>Agaricomycetidae</taxon>
        <taxon>Boletales</taxon>
        <taxon>Suillineae</taxon>
        <taxon>Suillaceae</taxon>
        <taxon>Suillus</taxon>
    </lineage>
</organism>
<reference evidence="1" key="1">
    <citation type="journal article" date="2020" name="New Phytol.">
        <title>Comparative genomics reveals dynamic genome evolution in host specialist ectomycorrhizal fungi.</title>
        <authorList>
            <person name="Lofgren L.A."/>
            <person name="Nguyen N.H."/>
            <person name="Vilgalys R."/>
            <person name="Ruytinx J."/>
            <person name="Liao H.L."/>
            <person name="Branco S."/>
            <person name="Kuo A."/>
            <person name="LaButti K."/>
            <person name="Lipzen A."/>
            <person name="Andreopoulos W."/>
            <person name="Pangilinan J."/>
            <person name="Riley R."/>
            <person name="Hundley H."/>
            <person name="Na H."/>
            <person name="Barry K."/>
            <person name="Grigoriev I.V."/>
            <person name="Stajich J.E."/>
            <person name="Kennedy P.G."/>
        </authorList>
    </citation>
    <scope>NUCLEOTIDE SEQUENCE</scope>
    <source>
        <strain evidence="1">S12</strain>
    </source>
</reference>
<dbReference type="AlphaFoldDB" id="A0A9P7AKS2"/>
<name>A0A9P7AKS2_9AGAM</name>
<protein>
    <submittedName>
        <fullName evidence="1">Uncharacterized protein</fullName>
    </submittedName>
</protein>
<dbReference type="Proteomes" id="UP000719766">
    <property type="component" value="Unassembled WGS sequence"/>
</dbReference>
<dbReference type="GeneID" id="64594198"/>
<comment type="caution">
    <text evidence="1">The sequence shown here is derived from an EMBL/GenBank/DDBJ whole genome shotgun (WGS) entry which is preliminary data.</text>
</comment>
<accession>A0A9P7AKS2</accession>
<evidence type="ECO:0000313" key="2">
    <source>
        <dbReference type="Proteomes" id="UP000719766"/>
    </source>
</evidence>
<dbReference type="EMBL" id="JABBWE010000050">
    <property type="protein sequence ID" value="KAG1790396.1"/>
    <property type="molecule type" value="Genomic_DNA"/>
</dbReference>
<dbReference type="OrthoDB" id="10355923at2759"/>
<gene>
    <name evidence="1" type="ORF">HD556DRAFT_1310610</name>
</gene>
<dbReference type="RefSeq" id="XP_041157364.1">
    <property type="nucleotide sequence ID" value="XM_041300434.1"/>
</dbReference>
<sequence>MVTIWTLAAVAQATTYYHVEVQLTPRLWDAILRTRGQVYMLDSSLYNENTFKVFDRPHILHRHGMFDGRAKGLVSSQQSGQPDSVTPVTGHSSLSAILDLGRKHIISESSTPRWANLRTLRRAWQEF</sequence>
<evidence type="ECO:0000313" key="1">
    <source>
        <dbReference type="EMBL" id="KAG1790396.1"/>
    </source>
</evidence>
<proteinExistence type="predicted"/>